<dbReference type="OrthoDB" id="9801834at2"/>
<evidence type="ECO:0000313" key="2">
    <source>
        <dbReference type="Proteomes" id="UP000287156"/>
    </source>
</evidence>
<dbReference type="GO" id="GO:0008483">
    <property type="term" value="F:transaminase activity"/>
    <property type="evidence" value="ECO:0007669"/>
    <property type="project" value="UniProtKB-KW"/>
</dbReference>
<dbReference type="InterPro" id="IPR015424">
    <property type="entry name" value="PyrdxlP-dep_Trfase"/>
</dbReference>
<keyword evidence="1" id="KW-0032">Aminotransferase</keyword>
<comment type="caution">
    <text evidence="1">The sequence shown here is derived from an EMBL/GenBank/DDBJ whole genome shotgun (WGS) entry which is preliminary data.</text>
</comment>
<evidence type="ECO:0000313" key="1">
    <source>
        <dbReference type="EMBL" id="RST77326.1"/>
    </source>
</evidence>
<keyword evidence="2" id="KW-1185">Reference proteome</keyword>
<dbReference type="InterPro" id="IPR015421">
    <property type="entry name" value="PyrdxlP-dep_Trfase_major"/>
</dbReference>
<dbReference type="Gene3D" id="3.40.640.10">
    <property type="entry name" value="Type I PLP-dependent aspartate aminotransferase-like (Major domain)"/>
    <property type="match status" value="1"/>
</dbReference>
<dbReference type="SUPFAM" id="SSF53383">
    <property type="entry name" value="PLP-dependent transferases"/>
    <property type="match status" value="1"/>
</dbReference>
<dbReference type="GO" id="GO:0030170">
    <property type="term" value="F:pyridoxal phosphate binding"/>
    <property type="evidence" value="ECO:0007669"/>
    <property type="project" value="InterPro"/>
</dbReference>
<organism evidence="1 2">
    <name type="scientific">Siminovitchia acidinfaciens</name>
    <dbReference type="NCBI Taxonomy" id="2321395"/>
    <lineage>
        <taxon>Bacteria</taxon>
        <taxon>Bacillati</taxon>
        <taxon>Bacillota</taxon>
        <taxon>Bacilli</taxon>
        <taxon>Bacillales</taxon>
        <taxon>Bacillaceae</taxon>
        <taxon>Siminovitchia</taxon>
    </lineage>
</organism>
<dbReference type="EMBL" id="QYTV02000001">
    <property type="protein sequence ID" value="RST77326.1"/>
    <property type="molecule type" value="Genomic_DNA"/>
</dbReference>
<name>A0A429Y7B9_9BACI</name>
<proteinExistence type="predicted"/>
<dbReference type="Proteomes" id="UP000287156">
    <property type="component" value="Unassembled WGS sequence"/>
</dbReference>
<dbReference type="InterPro" id="IPR005814">
    <property type="entry name" value="Aminotrans_3"/>
</dbReference>
<accession>A0A429Y7B9</accession>
<sequence>MKFIKLNTPVSGPSSQALLNPRQKAVPNGLSTNIPIGTLKASGALVTDVVENAIKIARRYTGRPRIISFDRGFHGRTYMTMYLTGKVKNFKAGFERANFY</sequence>
<dbReference type="AlphaFoldDB" id="A0A429Y7B9"/>
<protein>
    <submittedName>
        <fullName evidence="1">Aminotransferase class III-fold pyridoxal phosphate-dependent enzyme</fullName>
    </submittedName>
</protein>
<reference evidence="1" key="1">
    <citation type="submission" date="2018-12" db="EMBL/GenBank/DDBJ databases">
        <authorList>
            <person name="Sun L."/>
            <person name="Chen Z."/>
        </authorList>
    </citation>
    <scope>NUCLEOTIDE SEQUENCE [LARGE SCALE GENOMIC DNA]</scope>
    <source>
        <strain evidence="1">3-2-2</strain>
    </source>
</reference>
<dbReference type="Pfam" id="PF00202">
    <property type="entry name" value="Aminotran_3"/>
    <property type="match status" value="1"/>
</dbReference>
<keyword evidence="1" id="KW-0808">Transferase</keyword>
<gene>
    <name evidence="1" type="ORF">D4T97_002220</name>
</gene>